<dbReference type="InterPro" id="IPR003660">
    <property type="entry name" value="HAMP_dom"/>
</dbReference>
<accession>A0ABV5B1I2</accession>
<sequence>MLLIRRMSFFTKNLLLAFINIILIGTILIASCYITQKSILTEQLREQITAITQEWAKEIDPALVAQAITQKSYQGSAQAELQAKLDEIHKYNPNIAQAYLFGTELADGNKTSLIAMPTNLVEAFSADNVNIGDMYAQPEAMANGIAEMLKTKQPTFTSFYTDDFGIWTTILYPMTNQQGEIIGFFGADADASAVPQGLHKMLVNGITIMVIFMLLIFLIQFYFSRLTLKPINELVRGIEAVSSGNLNVELKTGLDDLGIVNSKFNSMVNQMNDMMLQVQHTSHAVTNSAKSLREISEQNSKNSNLITASVQEISQGIVEQEQASVSTARAMSEIATVIQNIAENSSKVAQEAFDMEMKSTEGNTAVKQVMTQMEQIQTFVGKSTSAIKSLDSRSQEIGNIVSIIMNISSQTNLLALNAAIEAARVGEHGKGFAVVAGEVRKLAEQSDQSANQISELVKEIQELIRVAVEALEQGTREVGGGLQITDTTGRILSEILQATQNVTMQIQEVSSSTEELAAGTQELTATSESLSASVGVTAVNSAKISDSVKEQKADIEAIVDSSTELTALSEKLQELINQFQVRV</sequence>
<comment type="similarity">
    <text evidence="5">Belongs to the methyl-accepting chemotaxis (MCP) protein family.</text>
</comment>
<comment type="subcellular location">
    <subcellularLocation>
        <location evidence="1">Cell membrane</location>
    </subcellularLocation>
</comment>
<dbReference type="Pfam" id="PF00015">
    <property type="entry name" value="MCPsignal"/>
    <property type="match status" value="1"/>
</dbReference>
<feature type="coiled-coil region" evidence="7">
    <location>
        <begin position="439"/>
        <end position="473"/>
    </location>
</feature>
<dbReference type="SMART" id="SM00304">
    <property type="entry name" value="HAMP"/>
    <property type="match status" value="1"/>
</dbReference>
<evidence type="ECO:0000259" key="10">
    <source>
        <dbReference type="PROSITE" id="PS50885"/>
    </source>
</evidence>
<dbReference type="PROSITE" id="PS51257">
    <property type="entry name" value="PROKAR_LIPOPROTEIN"/>
    <property type="match status" value="1"/>
</dbReference>
<dbReference type="SUPFAM" id="SSF58104">
    <property type="entry name" value="Methyl-accepting chemotaxis protein (MCP) signaling domain"/>
    <property type="match status" value="1"/>
</dbReference>
<dbReference type="Proteomes" id="UP001580407">
    <property type="component" value="Unassembled WGS sequence"/>
</dbReference>
<proteinExistence type="inferred from homology"/>
<dbReference type="PANTHER" id="PTHR32089">
    <property type="entry name" value="METHYL-ACCEPTING CHEMOTAXIS PROTEIN MCPB"/>
    <property type="match status" value="1"/>
</dbReference>
<evidence type="ECO:0000313" key="12">
    <source>
        <dbReference type="Proteomes" id="UP001580407"/>
    </source>
</evidence>
<evidence type="ECO:0000256" key="3">
    <source>
        <dbReference type="ARBA" id="ARBA00023136"/>
    </source>
</evidence>
<evidence type="ECO:0000259" key="9">
    <source>
        <dbReference type="PROSITE" id="PS50111"/>
    </source>
</evidence>
<evidence type="ECO:0000313" key="11">
    <source>
        <dbReference type="EMBL" id="MFB5679545.1"/>
    </source>
</evidence>
<keyword evidence="8" id="KW-1133">Transmembrane helix</keyword>
<keyword evidence="3 8" id="KW-0472">Membrane</keyword>
<dbReference type="CDD" id="cd06225">
    <property type="entry name" value="HAMP"/>
    <property type="match status" value="1"/>
</dbReference>
<evidence type="ECO:0000256" key="1">
    <source>
        <dbReference type="ARBA" id="ARBA00004236"/>
    </source>
</evidence>
<organism evidence="11 12">
    <name type="scientific">Paenibacillus terreus</name>
    <dbReference type="NCBI Taxonomy" id="1387834"/>
    <lineage>
        <taxon>Bacteria</taxon>
        <taxon>Bacillati</taxon>
        <taxon>Bacillota</taxon>
        <taxon>Bacilli</taxon>
        <taxon>Bacillales</taxon>
        <taxon>Paenibacillaceae</taxon>
        <taxon>Paenibacillus</taxon>
    </lineage>
</organism>
<feature type="domain" description="HAMP" evidence="10">
    <location>
        <begin position="225"/>
        <end position="276"/>
    </location>
</feature>
<dbReference type="EMBL" id="JBHILM010000001">
    <property type="protein sequence ID" value="MFB5679545.1"/>
    <property type="molecule type" value="Genomic_DNA"/>
</dbReference>
<protein>
    <submittedName>
        <fullName evidence="11">Methyl-accepting chemotaxis protein</fullName>
    </submittedName>
</protein>
<dbReference type="Gene3D" id="1.10.287.950">
    <property type="entry name" value="Methyl-accepting chemotaxis protein"/>
    <property type="match status" value="1"/>
</dbReference>
<name>A0ABV5B1I2_9BACL</name>
<dbReference type="PROSITE" id="PS50111">
    <property type="entry name" value="CHEMOTAXIS_TRANSDUC_2"/>
    <property type="match status" value="1"/>
</dbReference>
<keyword evidence="8" id="KW-0812">Transmembrane</keyword>
<reference evidence="11 12" key="1">
    <citation type="submission" date="2024-09" db="EMBL/GenBank/DDBJ databases">
        <authorList>
            <person name="Ruan L."/>
        </authorList>
    </citation>
    <scope>NUCLEOTIDE SEQUENCE [LARGE SCALE GENOMIC DNA]</scope>
    <source>
        <strain evidence="11 12">D33</strain>
    </source>
</reference>
<evidence type="ECO:0000256" key="5">
    <source>
        <dbReference type="ARBA" id="ARBA00029447"/>
    </source>
</evidence>
<evidence type="ECO:0000256" key="8">
    <source>
        <dbReference type="SAM" id="Phobius"/>
    </source>
</evidence>
<evidence type="ECO:0000256" key="7">
    <source>
        <dbReference type="SAM" id="Coils"/>
    </source>
</evidence>
<dbReference type="PANTHER" id="PTHR32089:SF112">
    <property type="entry name" value="LYSOZYME-LIKE PROTEIN-RELATED"/>
    <property type="match status" value="1"/>
</dbReference>
<keyword evidence="12" id="KW-1185">Reference proteome</keyword>
<evidence type="ECO:0000256" key="4">
    <source>
        <dbReference type="ARBA" id="ARBA00023224"/>
    </source>
</evidence>
<gene>
    <name evidence="11" type="ORF">ACE3NQ_01295</name>
</gene>
<dbReference type="Pfam" id="PF00672">
    <property type="entry name" value="HAMP"/>
    <property type="match status" value="1"/>
</dbReference>
<dbReference type="InterPro" id="IPR004089">
    <property type="entry name" value="MCPsignal_dom"/>
</dbReference>
<dbReference type="PROSITE" id="PS50885">
    <property type="entry name" value="HAMP"/>
    <property type="match status" value="1"/>
</dbReference>
<dbReference type="Gene3D" id="6.10.340.10">
    <property type="match status" value="1"/>
</dbReference>
<comment type="caution">
    <text evidence="11">The sequence shown here is derived from an EMBL/GenBank/DDBJ whole genome shotgun (WGS) entry which is preliminary data.</text>
</comment>
<evidence type="ECO:0000256" key="2">
    <source>
        <dbReference type="ARBA" id="ARBA00022475"/>
    </source>
</evidence>
<evidence type="ECO:0000256" key="6">
    <source>
        <dbReference type="PROSITE-ProRule" id="PRU00284"/>
    </source>
</evidence>
<dbReference type="CDD" id="cd11386">
    <property type="entry name" value="MCP_signal"/>
    <property type="match status" value="1"/>
</dbReference>
<keyword evidence="2" id="KW-1003">Cell membrane</keyword>
<feature type="domain" description="Methyl-accepting transducer" evidence="9">
    <location>
        <begin position="295"/>
        <end position="531"/>
    </location>
</feature>
<feature type="transmembrane region" description="Helical" evidence="8">
    <location>
        <begin position="15"/>
        <end position="35"/>
    </location>
</feature>
<keyword evidence="7" id="KW-0175">Coiled coil</keyword>
<dbReference type="RefSeq" id="WP_375523382.1">
    <property type="nucleotide sequence ID" value="NZ_JBHILM010000001.1"/>
</dbReference>
<feature type="transmembrane region" description="Helical" evidence="8">
    <location>
        <begin position="202"/>
        <end position="223"/>
    </location>
</feature>
<dbReference type="SMART" id="SM00283">
    <property type="entry name" value="MA"/>
    <property type="match status" value="1"/>
</dbReference>
<keyword evidence="4 6" id="KW-0807">Transducer</keyword>